<name>A0ABD4JIF4_9BACT</name>
<dbReference type="Gene3D" id="1.20.1250.20">
    <property type="entry name" value="MFS general substrate transporter like domains"/>
    <property type="match status" value="1"/>
</dbReference>
<proteinExistence type="inferred from homology"/>
<feature type="transmembrane region" description="Helical" evidence="8">
    <location>
        <begin position="71"/>
        <end position="95"/>
    </location>
</feature>
<feature type="non-terminal residue" evidence="10">
    <location>
        <position position="349"/>
    </location>
</feature>
<protein>
    <submittedName>
        <fullName evidence="10">MFS transporter</fullName>
    </submittedName>
</protein>
<feature type="transmembrane region" description="Helical" evidence="8">
    <location>
        <begin position="329"/>
        <end position="348"/>
    </location>
</feature>
<feature type="transmembrane region" description="Helical" evidence="8">
    <location>
        <begin position="7"/>
        <end position="23"/>
    </location>
</feature>
<feature type="transmembrane region" description="Helical" evidence="8">
    <location>
        <begin position="101"/>
        <end position="118"/>
    </location>
</feature>
<dbReference type="Proteomes" id="UP001318760">
    <property type="component" value="Unassembled WGS sequence"/>
</dbReference>
<reference evidence="10 11" key="1">
    <citation type="submission" date="2020-10" db="EMBL/GenBank/DDBJ databases">
        <title>Campylobacter californiensis sp. nov. isolated from cattle and feral swine in California.</title>
        <authorList>
            <person name="Miller W.G."/>
        </authorList>
    </citation>
    <scope>NUCLEOTIDE SEQUENCE [LARGE SCALE GENOMIC DNA]</scope>
    <source>
        <strain evidence="10 11">RM12919</strain>
    </source>
</reference>
<feature type="transmembrane region" description="Helical" evidence="8">
    <location>
        <begin position="268"/>
        <end position="287"/>
    </location>
</feature>
<evidence type="ECO:0000256" key="8">
    <source>
        <dbReference type="SAM" id="Phobius"/>
    </source>
</evidence>
<evidence type="ECO:0000256" key="5">
    <source>
        <dbReference type="ARBA" id="ARBA00022692"/>
    </source>
</evidence>
<dbReference type="Pfam" id="PF07690">
    <property type="entry name" value="MFS_1"/>
    <property type="match status" value="1"/>
</dbReference>
<dbReference type="RefSeq" id="WP_336615860.1">
    <property type="nucleotide sequence ID" value="NZ_JADBHS010000006.1"/>
</dbReference>
<sequence>MARANLYLMYVAAILAMCVMYATQPIQPLFEKMLEISRFQASLFTTSFLAPLAVASIVYGYFLEKFSIKNVLFYAFLSFGILEILFALSSGYYLLIFIRGIQGFIAPAALTGIMSYIAQNSPSGEVGQNIGRYVWVTIIGGFIARFLSGLFTDIFGWRFFFFALGISLLMLAFAIQKISQDGSINSIKPTLHDAKEVFKIKHNFYICASIFFVFFSFQAILSFVPFYMMSLGENFSGSKTGMMYLGYVVGVLIAFNVKNIVKFFKNPFLAVLIGIVIFILSIFMFWYDSYIVLFTAMVVVCIGNFIAHSVTSSTINARAKQYKAMTNGFYVSFYYTGGALGSFAPSFIY</sequence>
<dbReference type="SUPFAM" id="SSF103473">
    <property type="entry name" value="MFS general substrate transporter"/>
    <property type="match status" value="1"/>
</dbReference>
<dbReference type="EMBL" id="JADBHS010000006">
    <property type="protein sequence ID" value="MBE2986291.1"/>
    <property type="molecule type" value="Genomic_DNA"/>
</dbReference>
<evidence type="ECO:0000256" key="7">
    <source>
        <dbReference type="ARBA" id="ARBA00023136"/>
    </source>
</evidence>
<evidence type="ECO:0000256" key="6">
    <source>
        <dbReference type="ARBA" id="ARBA00022989"/>
    </source>
</evidence>
<dbReference type="InterPro" id="IPR036259">
    <property type="entry name" value="MFS_trans_sf"/>
</dbReference>
<evidence type="ECO:0000313" key="10">
    <source>
        <dbReference type="EMBL" id="MBE2986291.1"/>
    </source>
</evidence>
<dbReference type="PANTHER" id="PTHR43271:SF1">
    <property type="entry name" value="INNER MEMBRANE TRANSPORT PROTEIN YNFM"/>
    <property type="match status" value="1"/>
</dbReference>
<evidence type="ECO:0000256" key="2">
    <source>
        <dbReference type="ARBA" id="ARBA00008335"/>
    </source>
</evidence>
<organism evidence="10 11">
    <name type="scientific">Campylobacter californiensis</name>
    <dbReference type="NCBI Taxonomy" id="1032243"/>
    <lineage>
        <taxon>Bacteria</taxon>
        <taxon>Pseudomonadati</taxon>
        <taxon>Campylobacterota</taxon>
        <taxon>Epsilonproteobacteria</taxon>
        <taxon>Campylobacterales</taxon>
        <taxon>Campylobacteraceae</taxon>
        <taxon>Campylobacter</taxon>
    </lineage>
</organism>
<feature type="transmembrane region" description="Helical" evidence="8">
    <location>
        <begin position="154"/>
        <end position="175"/>
    </location>
</feature>
<evidence type="ECO:0000313" key="11">
    <source>
        <dbReference type="Proteomes" id="UP001318760"/>
    </source>
</evidence>
<keyword evidence="5 8" id="KW-0812">Transmembrane</keyword>
<dbReference type="AlphaFoldDB" id="A0ABD4JIF4"/>
<dbReference type="PANTHER" id="PTHR43271">
    <property type="entry name" value="BLL2771 PROTEIN"/>
    <property type="match status" value="1"/>
</dbReference>
<keyword evidence="3" id="KW-0813">Transport</keyword>
<feature type="transmembrane region" description="Helical" evidence="8">
    <location>
        <begin position="130"/>
        <end position="148"/>
    </location>
</feature>
<evidence type="ECO:0000256" key="3">
    <source>
        <dbReference type="ARBA" id="ARBA00022448"/>
    </source>
</evidence>
<evidence type="ECO:0000259" key="9">
    <source>
        <dbReference type="PROSITE" id="PS50850"/>
    </source>
</evidence>
<feature type="domain" description="Major facilitator superfamily (MFS) profile" evidence="9">
    <location>
        <begin position="1"/>
        <end position="349"/>
    </location>
</feature>
<feature type="transmembrane region" description="Helical" evidence="8">
    <location>
        <begin position="43"/>
        <end position="62"/>
    </location>
</feature>
<gene>
    <name evidence="10" type="ORF">CCAL12919_03965</name>
</gene>
<feature type="transmembrane region" description="Helical" evidence="8">
    <location>
        <begin position="241"/>
        <end position="261"/>
    </location>
</feature>
<dbReference type="GO" id="GO:0005886">
    <property type="term" value="C:plasma membrane"/>
    <property type="evidence" value="ECO:0007669"/>
    <property type="project" value="UniProtKB-SubCell"/>
</dbReference>
<evidence type="ECO:0000256" key="1">
    <source>
        <dbReference type="ARBA" id="ARBA00004651"/>
    </source>
</evidence>
<evidence type="ECO:0000256" key="4">
    <source>
        <dbReference type="ARBA" id="ARBA00022475"/>
    </source>
</evidence>
<dbReference type="PROSITE" id="PS50850">
    <property type="entry name" value="MFS"/>
    <property type="match status" value="1"/>
</dbReference>
<comment type="similarity">
    <text evidence="2">Belongs to the major facilitator superfamily.</text>
</comment>
<dbReference type="InterPro" id="IPR011701">
    <property type="entry name" value="MFS"/>
</dbReference>
<dbReference type="InterPro" id="IPR020846">
    <property type="entry name" value="MFS_dom"/>
</dbReference>
<feature type="transmembrane region" description="Helical" evidence="8">
    <location>
        <begin position="293"/>
        <end position="317"/>
    </location>
</feature>
<comment type="subcellular location">
    <subcellularLocation>
        <location evidence="1">Cell membrane</location>
        <topology evidence="1">Multi-pass membrane protein</topology>
    </subcellularLocation>
</comment>
<keyword evidence="6 8" id="KW-1133">Transmembrane helix</keyword>
<keyword evidence="7 8" id="KW-0472">Membrane</keyword>
<comment type="caution">
    <text evidence="10">The sequence shown here is derived from an EMBL/GenBank/DDBJ whole genome shotgun (WGS) entry which is preliminary data.</text>
</comment>
<feature type="transmembrane region" description="Helical" evidence="8">
    <location>
        <begin position="204"/>
        <end position="229"/>
    </location>
</feature>
<keyword evidence="4" id="KW-1003">Cell membrane</keyword>
<accession>A0ABD4JIF4</accession>